<dbReference type="InterPro" id="IPR014001">
    <property type="entry name" value="Helicase_ATP-bd"/>
</dbReference>
<dbReference type="SMART" id="SM00490">
    <property type="entry name" value="HELICc"/>
    <property type="match status" value="1"/>
</dbReference>
<organism evidence="7 8">
    <name type="scientific">Ferrimicrobium acidiphilum DSM 19497</name>
    <dbReference type="NCBI Taxonomy" id="1121877"/>
    <lineage>
        <taxon>Bacteria</taxon>
        <taxon>Bacillati</taxon>
        <taxon>Actinomycetota</taxon>
        <taxon>Acidimicrobiia</taxon>
        <taxon>Acidimicrobiales</taxon>
        <taxon>Acidimicrobiaceae</taxon>
        <taxon>Ferrimicrobium</taxon>
    </lineage>
</organism>
<dbReference type="Pfam" id="PF00271">
    <property type="entry name" value="Helicase_C"/>
    <property type="match status" value="1"/>
</dbReference>
<dbReference type="InterPro" id="IPR027417">
    <property type="entry name" value="P-loop_NTPase"/>
</dbReference>
<dbReference type="GO" id="GO:0004386">
    <property type="term" value="F:helicase activity"/>
    <property type="evidence" value="ECO:0007669"/>
    <property type="project" value="UniProtKB-KW"/>
</dbReference>
<dbReference type="PANTHER" id="PTHR11274:SF0">
    <property type="entry name" value="GENERAL TRANSCRIPTION AND DNA REPAIR FACTOR IIH HELICASE SUBUNIT XPB"/>
    <property type="match status" value="1"/>
</dbReference>
<keyword evidence="2" id="KW-0378">Hydrolase</keyword>
<dbReference type="RefSeq" id="WP_035391495.1">
    <property type="nucleotide sequence ID" value="NZ_JQKF01000047.1"/>
</dbReference>
<evidence type="ECO:0000259" key="5">
    <source>
        <dbReference type="PROSITE" id="PS51192"/>
    </source>
</evidence>
<evidence type="ECO:0000256" key="1">
    <source>
        <dbReference type="ARBA" id="ARBA00022741"/>
    </source>
</evidence>
<dbReference type="PROSITE" id="PS51194">
    <property type="entry name" value="HELICASE_CTER"/>
    <property type="match status" value="1"/>
</dbReference>
<dbReference type="GO" id="GO:0003677">
    <property type="term" value="F:DNA binding"/>
    <property type="evidence" value="ECO:0007669"/>
    <property type="project" value="InterPro"/>
</dbReference>
<gene>
    <name evidence="7" type="primary">uvrB1</name>
    <name evidence="7" type="ORF">FEAC_07710</name>
</gene>
<dbReference type="PROSITE" id="PS51192">
    <property type="entry name" value="HELICASE_ATP_BIND_1"/>
    <property type="match status" value="1"/>
</dbReference>
<feature type="domain" description="Helicase ATP-binding" evidence="5">
    <location>
        <begin position="95"/>
        <end position="246"/>
    </location>
</feature>
<sequence length="516" mass="56097">MLSDVVALILASEGCCTIDELGEALSRSLVSAQPTHDALLAVLGDEDLFEPCAVGSEAWSLTGHCPHRSHAIPADASLDLEGFPSMFGWQREALEAWHAAGSRGLIEAVTGAGKSLVALHAIREIVAQGGRALVVVPTIELEGQWLFQLQAAFAGQHVVAALRDRTRRIYSEPEIVVSVMNSARDANFAVRHGADLLVVDEVHRCATPANIRILDERFGYRLGISATIARPDSGHLRYLVPYFGPVIYRYSHDMAVRDEVVAPFRLSLVPVTMSDDERTIYDDISGVIGGLIRAFMAQFGRPIPRDDFLPILIKATGGAYSTRSPGIEDTALKLQQTLFQRRSFLDGLSSKFAVLGQLATLIHEARRCLVFSQSIASAEMAASTLLQHRVRAAFLHSGVGNVLRREQLERFGRGEVEALVAPRLLDEGIDIPEVGLAIIATASGSERQLIQRLGRILRRKPDGGVAQLVVLFARGTVEDPACGALGQLLPRLMAAAKSVDVITPWTLTKHDRKPRL</sequence>
<dbReference type="OrthoDB" id="9776021at2"/>
<dbReference type="eggNOG" id="COG1061">
    <property type="taxonomic scope" value="Bacteria"/>
</dbReference>
<keyword evidence="8" id="KW-1185">Reference proteome</keyword>
<proteinExistence type="predicted"/>
<dbReference type="GeneID" id="78372068"/>
<dbReference type="GO" id="GO:0005524">
    <property type="term" value="F:ATP binding"/>
    <property type="evidence" value="ECO:0007669"/>
    <property type="project" value="UniProtKB-KW"/>
</dbReference>
<dbReference type="Gene3D" id="3.40.50.300">
    <property type="entry name" value="P-loop containing nucleotide triphosphate hydrolases"/>
    <property type="match status" value="2"/>
</dbReference>
<keyword evidence="3" id="KW-0347">Helicase</keyword>
<accession>A0A0D8FYE7</accession>
<dbReference type="InterPro" id="IPR006935">
    <property type="entry name" value="Helicase/UvrB_N"/>
</dbReference>
<dbReference type="STRING" id="1121877.FEAC_07710"/>
<evidence type="ECO:0000313" key="8">
    <source>
        <dbReference type="Proteomes" id="UP000032336"/>
    </source>
</evidence>
<dbReference type="PANTHER" id="PTHR11274">
    <property type="entry name" value="RAD25/XP-B DNA REPAIR HELICASE"/>
    <property type="match status" value="1"/>
</dbReference>
<dbReference type="AlphaFoldDB" id="A0A0D8FYE7"/>
<evidence type="ECO:0000256" key="2">
    <source>
        <dbReference type="ARBA" id="ARBA00022801"/>
    </source>
</evidence>
<keyword evidence="4" id="KW-0067">ATP-binding</keyword>
<dbReference type="EMBL" id="JXUW01000005">
    <property type="protein sequence ID" value="KJE77337.1"/>
    <property type="molecule type" value="Genomic_DNA"/>
</dbReference>
<keyword evidence="1" id="KW-0547">Nucleotide-binding</keyword>
<comment type="caution">
    <text evidence="7">The sequence shown here is derived from an EMBL/GenBank/DDBJ whole genome shotgun (WGS) entry which is preliminary data.</text>
</comment>
<reference evidence="7 8" key="1">
    <citation type="submission" date="2015-01" db="EMBL/GenBank/DDBJ databases">
        <title>Draft genome of the acidophilic iron oxidizer Ferrimicrobium acidiphilum strain T23.</title>
        <authorList>
            <person name="Poehlein A."/>
            <person name="Eisen S."/>
            <person name="Schloemann M."/>
            <person name="Johnson B.D."/>
            <person name="Daniel R."/>
            <person name="Muehling M."/>
        </authorList>
    </citation>
    <scope>NUCLEOTIDE SEQUENCE [LARGE SCALE GENOMIC DNA]</scope>
    <source>
        <strain evidence="7 8">T23</strain>
    </source>
</reference>
<evidence type="ECO:0000259" key="6">
    <source>
        <dbReference type="PROSITE" id="PS51194"/>
    </source>
</evidence>
<dbReference type="PATRIC" id="fig|1121877.4.peg.820"/>
<feature type="domain" description="Helicase C-terminal" evidence="6">
    <location>
        <begin position="357"/>
        <end position="510"/>
    </location>
</feature>
<dbReference type="InterPro" id="IPR050615">
    <property type="entry name" value="ATP-dep_DNA_Helicase"/>
</dbReference>
<dbReference type="InterPro" id="IPR001650">
    <property type="entry name" value="Helicase_C-like"/>
</dbReference>
<protein>
    <submittedName>
        <fullName evidence="7">UvrABC system protein B</fullName>
    </submittedName>
</protein>
<dbReference type="Proteomes" id="UP000032336">
    <property type="component" value="Unassembled WGS sequence"/>
</dbReference>
<dbReference type="GO" id="GO:0016787">
    <property type="term" value="F:hydrolase activity"/>
    <property type="evidence" value="ECO:0007669"/>
    <property type="project" value="UniProtKB-KW"/>
</dbReference>
<dbReference type="SUPFAM" id="SSF52540">
    <property type="entry name" value="P-loop containing nucleoside triphosphate hydrolases"/>
    <property type="match status" value="1"/>
</dbReference>
<evidence type="ECO:0000313" key="7">
    <source>
        <dbReference type="EMBL" id="KJE77337.1"/>
    </source>
</evidence>
<name>A0A0D8FYE7_9ACTN</name>
<evidence type="ECO:0000256" key="4">
    <source>
        <dbReference type="ARBA" id="ARBA00022840"/>
    </source>
</evidence>
<dbReference type="Pfam" id="PF04851">
    <property type="entry name" value="ResIII"/>
    <property type="match status" value="1"/>
</dbReference>
<dbReference type="SMART" id="SM00487">
    <property type="entry name" value="DEXDc"/>
    <property type="match status" value="1"/>
</dbReference>
<evidence type="ECO:0000256" key="3">
    <source>
        <dbReference type="ARBA" id="ARBA00022806"/>
    </source>
</evidence>